<evidence type="ECO:0000256" key="9">
    <source>
        <dbReference type="ARBA" id="ARBA00023235"/>
    </source>
</evidence>
<dbReference type="Gene3D" id="3.20.20.70">
    <property type="entry name" value="Aldolase class I"/>
    <property type="match status" value="1"/>
</dbReference>
<dbReference type="Proteomes" id="UP000033103">
    <property type="component" value="Chromosome"/>
</dbReference>
<dbReference type="InterPro" id="IPR011179">
    <property type="entry name" value="IPdP_isomerase"/>
</dbReference>
<dbReference type="GO" id="GO:0004452">
    <property type="term" value="F:isopentenyl-diphosphate delta-isomerase activity"/>
    <property type="evidence" value="ECO:0007669"/>
    <property type="project" value="InterPro"/>
</dbReference>
<dbReference type="EMBL" id="CP011280">
    <property type="protein sequence ID" value="AKC95183.1"/>
    <property type="molecule type" value="Genomic_DNA"/>
</dbReference>
<protein>
    <recommendedName>
        <fullName evidence="11">FMN-dependent dehydrogenase domain-containing protein</fullName>
    </recommendedName>
</protein>
<keyword evidence="13" id="KW-1185">Reference proteome</keyword>
<dbReference type="GO" id="GO:0008299">
    <property type="term" value="P:isoprenoid biosynthetic process"/>
    <property type="evidence" value="ECO:0007669"/>
    <property type="project" value="UniProtKB-KW"/>
</dbReference>
<evidence type="ECO:0000256" key="5">
    <source>
        <dbReference type="ARBA" id="ARBA00022723"/>
    </source>
</evidence>
<evidence type="ECO:0000313" key="12">
    <source>
        <dbReference type="EMBL" id="AKC95183.1"/>
    </source>
</evidence>
<evidence type="ECO:0000259" key="11">
    <source>
        <dbReference type="Pfam" id="PF01070"/>
    </source>
</evidence>
<dbReference type="RefSeq" id="WP_046328289.1">
    <property type="nucleotide sequence ID" value="NZ_CP011280.1"/>
</dbReference>
<sequence length="314" mass="35818">MMKKDQHMKYALECEYLDSLNSVKLRYVSLPSINIQDVDISTKFCGMDFKYPFFVNAMTGGSKKADEINKRLENICTTLHIFLFTGSFSPALKEDTFYYPKNMGVNIGADKKLDDMQIAIEKTNAKILQIHLNPIQEFMMENGTTNFSDWSNNIKAAIDNISIPLIIKETGFGMSSYTIEKLLKLGVKTIDISSKGGTDFSYIEDRRRNTKREYLYEFGYTLKESLLTSIPYMDRLEVIASGGINNPMQIVKCLAMGAKAVGVTGFILKQLEEKSDHEIIRMLRSWISEIQAIICMTDSKKLEELKGKWEDKKC</sequence>
<proteinExistence type="predicted"/>
<dbReference type="Pfam" id="PF01070">
    <property type="entry name" value="FMN_dh"/>
    <property type="match status" value="1"/>
</dbReference>
<reference evidence="12 13" key="1">
    <citation type="journal article" date="2012" name="BMC Genomics">
        <title>Genomic sequence analysis and characterization of Sneathia amnii sp. nov.</title>
        <authorList>
            <consortium name="Vaginal Microbiome Consortium (additional members)"/>
            <person name="Harwich M.D.Jr."/>
            <person name="Serrano M.G."/>
            <person name="Fettweis J.M."/>
            <person name="Alves J.M."/>
            <person name="Reimers M.A."/>
            <person name="Buck G.A."/>
            <person name="Jefferson K.K."/>
        </authorList>
    </citation>
    <scope>NUCLEOTIDE SEQUENCE [LARGE SCALE GENOMIC DNA]</scope>
    <source>
        <strain evidence="12 13">SN35</strain>
    </source>
</reference>
<dbReference type="AlphaFoldDB" id="A0A0E3UUD2"/>
<evidence type="ECO:0000256" key="10">
    <source>
        <dbReference type="ARBA" id="ARBA00025810"/>
    </source>
</evidence>
<dbReference type="NCBIfam" id="TIGR02151">
    <property type="entry name" value="IPP_isom_2"/>
    <property type="match status" value="1"/>
</dbReference>
<organism evidence="12 13">
    <name type="scientific">Sneathia vaginalis</name>
    <dbReference type="NCBI Taxonomy" id="187101"/>
    <lineage>
        <taxon>Bacteria</taxon>
        <taxon>Fusobacteriati</taxon>
        <taxon>Fusobacteriota</taxon>
        <taxon>Fusobacteriia</taxon>
        <taxon>Fusobacteriales</taxon>
        <taxon>Leptotrichiaceae</taxon>
        <taxon>Sneathia</taxon>
    </lineage>
</organism>
<keyword evidence="8" id="KW-0414">Isoprene biosynthesis</keyword>
<keyword evidence="4" id="KW-0288">FMN</keyword>
<dbReference type="PANTHER" id="PTHR43665:SF1">
    <property type="entry name" value="ISOPENTENYL-DIPHOSPHATE DELTA-ISOMERASE"/>
    <property type="match status" value="1"/>
</dbReference>
<dbReference type="KEGG" id="sns:VC03_01150"/>
<dbReference type="InterPro" id="IPR013785">
    <property type="entry name" value="Aldolase_TIM"/>
</dbReference>
<keyword evidence="3" id="KW-0285">Flavoprotein</keyword>
<evidence type="ECO:0000256" key="3">
    <source>
        <dbReference type="ARBA" id="ARBA00022630"/>
    </source>
</evidence>
<evidence type="ECO:0000256" key="8">
    <source>
        <dbReference type="ARBA" id="ARBA00023229"/>
    </source>
</evidence>
<keyword evidence="2" id="KW-0963">Cytoplasm</keyword>
<keyword evidence="7" id="KW-0521">NADP</keyword>
<dbReference type="PANTHER" id="PTHR43665">
    <property type="entry name" value="ISOPENTENYL-DIPHOSPHATE DELTA-ISOMERASE"/>
    <property type="match status" value="1"/>
</dbReference>
<comment type="cofactor">
    <cofactor evidence="1">
        <name>FMN</name>
        <dbReference type="ChEBI" id="CHEBI:58210"/>
    </cofactor>
</comment>
<gene>
    <name evidence="12" type="ORF">VC03_01150</name>
</gene>
<feature type="domain" description="FMN-dependent dehydrogenase" evidence="11">
    <location>
        <begin position="136"/>
        <end position="306"/>
    </location>
</feature>
<evidence type="ECO:0000256" key="2">
    <source>
        <dbReference type="ARBA" id="ARBA00022490"/>
    </source>
</evidence>
<dbReference type="InterPro" id="IPR000262">
    <property type="entry name" value="FMN-dep_DH"/>
</dbReference>
<dbReference type="STRING" id="187101.VC03_01150"/>
<evidence type="ECO:0000256" key="1">
    <source>
        <dbReference type="ARBA" id="ARBA00001917"/>
    </source>
</evidence>
<keyword evidence="5" id="KW-0479">Metal-binding</keyword>
<keyword evidence="6" id="KW-0460">Magnesium</keyword>
<accession>A0A0E3UUD2</accession>
<comment type="subunit">
    <text evidence="10">Homooctamer. Dimer of tetramers.</text>
</comment>
<dbReference type="GO" id="GO:0010181">
    <property type="term" value="F:FMN binding"/>
    <property type="evidence" value="ECO:0007669"/>
    <property type="project" value="InterPro"/>
</dbReference>
<dbReference type="GO" id="GO:0046872">
    <property type="term" value="F:metal ion binding"/>
    <property type="evidence" value="ECO:0007669"/>
    <property type="project" value="UniProtKB-KW"/>
</dbReference>
<evidence type="ECO:0000256" key="7">
    <source>
        <dbReference type="ARBA" id="ARBA00022857"/>
    </source>
</evidence>
<name>A0A0E3UUD2_9FUSO</name>
<keyword evidence="9" id="KW-0413">Isomerase</keyword>
<evidence type="ECO:0000256" key="4">
    <source>
        <dbReference type="ARBA" id="ARBA00022643"/>
    </source>
</evidence>
<dbReference type="SUPFAM" id="SSF51395">
    <property type="entry name" value="FMN-linked oxidoreductases"/>
    <property type="match status" value="1"/>
</dbReference>
<dbReference type="HOGENOM" id="CLU_065515_0_0_0"/>
<evidence type="ECO:0000256" key="6">
    <source>
        <dbReference type="ARBA" id="ARBA00022842"/>
    </source>
</evidence>
<evidence type="ECO:0000313" key="13">
    <source>
        <dbReference type="Proteomes" id="UP000033103"/>
    </source>
</evidence>
<dbReference type="OrthoDB" id="9795032at2"/>
<dbReference type="PATRIC" id="fig|1069640.6.peg.215"/>
<dbReference type="GO" id="GO:0016491">
    <property type="term" value="F:oxidoreductase activity"/>
    <property type="evidence" value="ECO:0007669"/>
    <property type="project" value="InterPro"/>
</dbReference>